<sequence length="396" mass="46117">MFSLINDFLLSYKLSENLSGFLSNIIVFGIMLIFSYIAYLITNKYIMKILEKIIQKSKFKWDDILFRKKVFHSLGHIAPAIVILSFSSTFSVFNEGFKRFAISYIVLSIIFTINGILRTISDIYESDSKKYRPIKGFIQLIQIVLFSLGGILVLGILINKNFTYLLSGIGALTAVLLVIFKDTLLSLSAHVQLTANKMIRKGDWISMNEYGADGNVIEMTLNTIKVQNWDKTLVYIPTWALINSSFKNWKGMEQSGGRRIKRCIYIDFESIKLFDKDKIDNLKSKNYLSDFLNNFLKSMEIKHISNLTLFRKYLVYYIENNNKFNTKMTYIVRHLDYTEHGLPLEIYVFSKEKSWVEYEGVQSELFEYIYSVIEAFELKIYQLPSYDNFKNISLSN</sequence>
<feature type="transmembrane region" description="Helical" evidence="5">
    <location>
        <begin position="74"/>
        <end position="93"/>
    </location>
</feature>
<feature type="transmembrane region" description="Helical" evidence="5">
    <location>
        <begin position="137"/>
        <end position="158"/>
    </location>
</feature>
<dbReference type="GO" id="GO:0008381">
    <property type="term" value="F:mechanosensitive monoatomic ion channel activity"/>
    <property type="evidence" value="ECO:0007669"/>
    <property type="project" value="InterPro"/>
</dbReference>
<evidence type="ECO:0000256" key="2">
    <source>
        <dbReference type="ARBA" id="ARBA00022692"/>
    </source>
</evidence>
<keyword evidence="8" id="KW-1185">Reference proteome</keyword>
<dbReference type="Proteomes" id="UP000245921">
    <property type="component" value="Unassembled WGS sequence"/>
</dbReference>
<organism evidence="7 8">
    <name type="scientific">Oceanotoga teriensis</name>
    <dbReference type="NCBI Taxonomy" id="515440"/>
    <lineage>
        <taxon>Bacteria</taxon>
        <taxon>Thermotogati</taxon>
        <taxon>Thermotogota</taxon>
        <taxon>Thermotogae</taxon>
        <taxon>Petrotogales</taxon>
        <taxon>Petrotogaceae</taxon>
        <taxon>Oceanotoga</taxon>
    </lineage>
</organism>
<comment type="caution">
    <text evidence="7">The sequence shown here is derived from an EMBL/GenBank/DDBJ whole genome shotgun (WGS) entry which is preliminary data.</text>
</comment>
<feature type="domain" description="Mechanosensitive ion channel MscS" evidence="6">
    <location>
        <begin position="184"/>
        <end position="250"/>
    </location>
</feature>
<evidence type="ECO:0000256" key="3">
    <source>
        <dbReference type="ARBA" id="ARBA00022989"/>
    </source>
</evidence>
<evidence type="ECO:0000256" key="5">
    <source>
        <dbReference type="SAM" id="Phobius"/>
    </source>
</evidence>
<evidence type="ECO:0000256" key="4">
    <source>
        <dbReference type="ARBA" id="ARBA00023136"/>
    </source>
</evidence>
<dbReference type="RefSeq" id="WP_109604043.1">
    <property type="nucleotide sequence ID" value="NZ_QGGI01000003.1"/>
</dbReference>
<gene>
    <name evidence="7" type="ORF">C7380_103105</name>
</gene>
<feature type="transmembrane region" description="Helical" evidence="5">
    <location>
        <begin position="164"/>
        <end position="180"/>
    </location>
</feature>
<dbReference type="Pfam" id="PF00924">
    <property type="entry name" value="MS_channel_2nd"/>
    <property type="match status" value="1"/>
</dbReference>
<evidence type="ECO:0000259" key="6">
    <source>
        <dbReference type="Pfam" id="PF00924"/>
    </source>
</evidence>
<dbReference type="PANTHER" id="PTHR30414">
    <property type="entry name" value="MINICONDUCTANCE MECHANOSENSITIVE CHANNEL YBDG"/>
    <property type="match status" value="1"/>
</dbReference>
<dbReference type="PANTHER" id="PTHR30414:SF0">
    <property type="entry name" value="MINICONDUCTANCE MECHANOSENSITIVE CHANNEL YBDG"/>
    <property type="match status" value="1"/>
</dbReference>
<dbReference type="Gene3D" id="2.30.30.60">
    <property type="match status" value="1"/>
</dbReference>
<dbReference type="EMBL" id="QGGI01000003">
    <property type="protein sequence ID" value="PWJ95926.1"/>
    <property type="molecule type" value="Genomic_DNA"/>
</dbReference>
<evidence type="ECO:0000313" key="8">
    <source>
        <dbReference type="Proteomes" id="UP000245921"/>
    </source>
</evidence>
<dbReference type="InterPro" id="IPR023408">
    <property type="entry name" value="MscS_beta-dom_sf"/>
</dbReference>
<protein>
    <submittedName>
        <fullName evidence="7">Miniconductance mechanosensitive channel</fullName>
    </submittedName>
</protein>
<accession>A0AA45C843</accession>
<dbReference type="AlphaFoldDB" id="A0AA45C843"/>
<dbReference type="InterPro" id="IPR006685">
    <property type="entry name" value="MscS_channel_2nd"/>
</dbReference>
<dbReference type="SUPFAM" id="SSF50182">
    <property type="entry name" value="Sm-like ribonucleoproteins"/>
    <property type="match status" value="1"/>
</dbReference>
<feature type="transmembrane region" description="Helical" evidence="5">
    <location>
        <begin position="99"/>
        <end position="117"/>
    </location>
</feature>
<keyword evidence="4 5" id="KW-0472">Membrane</keyword>
<comment type="subcellular location">
    <subcellularLocation>
        <location evidence="1">Membrane</location>
    </subcellularLocation>
</comment>
<reference evidence="7 8" key="1">
    <citation type="submission" date="2018-05" db="EMBL/GenBank/DDBJ databases">
        <title>Genomic Encyclopedia of Type Strains, Phase IV (KMG-IV): sequencing the most valuable type-strain genomes for metagenomic binning, comparative biology and taxonomic classification.</title>
        <authorList>
            <person name="Goeker M."/>
        </authorList>
    </citation>
    <scope>NUCLEOTIDE SEQUENCE [LARGE SCALE GENOMIC DNA]</scope>
    <source>
        <strain evidence="7 8">DSM 24906</strain>
    </source>
</reference>
<evidence type="ECO:0000256" key="1">
    <source>
        <dbReference type="ARBA" id="ARBA00004370"/>
    </source>
</evidence>
<name>A0AA45C843_9BACT</name>
<dbReference type="InterPro" id="IPR030192">
    <property type="entry name" value="YbdG"/>
</dbReference>
<evidence type="ECO:0000313" key="7">
    <source>
        <dbReference type="EMBL" id="PWJ95926.1"/>
    </source>
</evidence>
<keyword evidence="2 5" id="KW-0812">Transmembrane</keyword>
<dbReference type="GO" id="GO:0005886">
    <property type="term" value="C:plasma membrane"/>
    <property type="evidence" value="ECO:0007669"/>
    <property type="project" value="TreeGrafter"/>
</dbReference>
<dbReference type="InterPro" id="IPR010920">
    <property type="entry name" value="LSM_dom_sf"/>
</dbReference>
<keyword evidence="3 5" id="KW-1133">Transmembrane helix</keyword>
<feature type="transmembrane region" description="Helical" evidence="5">
    <location>
        <begin position="20"/>
        <end position="42"/>
    </location>
</feature>
<proteinExistence type="predicted"/>
<dbReference type="GO" id="GO:0071470">
    <property type="term" value="P:cellular response to osmotic stress"/>
    <property type="evidence" value="ECO:0007669"/>
    <property type="project" value="InterPro"/>
</dbReference>